<dbReference type="Pfam" id="PF05708">
    <property type="entry name" value="Peptidase_C92"/>
    <property type="match status" value="1"/>
</dbReference>
<dbReference type="RefSeq" id="WP_226543875.1">
    <property type="nucleotide sequence ID" value="NZ_JAJAPW010000004.1"/>
</dbReference>
<dbReference type="Proteomes" id="UP001139199">
    <property type="component" value="Unassembled WGS sequence"/>
</dbReference>
<accession>A0A9X1I2Z2</accession>
<dbReference type="Gene3D" id="3.90.1720.10">
    <property type="entry name" value="endopeptidase domain like (from Nostoc punctiforme)"/>
    <property type="match status" value="1"/>
</dbReference>
<evidence type="ECO:0000313" key="1">
    <source>
        <dbReference type="EMBL" id="MCB4799387.1"/>
    </source>
</evidence>
<reference evidence="1" key="1">
    <citation type="submission" date="2021-10" db="EMBL/GenBank/DDBJ databases">
        <title>Tamlana sargassums sp. nov., and Tamlana laminarinivorans sp. nov., two new bacteria isolated from the brown alga.</title>
        <authorList>
            <person name="Li J."/>
        </authorList>
    </citation>
    <scope>NUCLEOTIDE SEQUENCE</scope>
    <source>
        <strain evidence="1">PT2-4</strain>
    </source>
</reference>
<gene>
    <name evidence="1" type="ORF">LG649_11050</name>
</gene>
<proteinExistence type="predicted"/>
<name>A0A9X1I2Z2_9FLAO</name>
<dbReference type="InterPro" id="IPR024453">
    <property type="entry name" value="Peptidase_C92"/>
</dbReference>
<dbReference type="AlphaFoldDB" id="A0A9X1I2Z2"/>
<comment type="caution">
    <text evidence="1">The sequence shown here is derived from an EMBL/GenBank/DDBJ whole genome shotgun (WGS) entry which is preliminary data.</text>
</comment>
<keyword evidence="2" id="KW-1185">Reference proteome</keyword>
<organism evidence="1 2">
    <name type="scientific">Neotamlana laminarinivorans</name>
    <dbReference type="NCBI Taxonomy" id="2883124"/>
    <lineage>
        <taxon>Bacteria</taxon>
        <taxon>Pseudomonadati</taxon>
        <taxon>Bacteroidota</taxon>
        <taxon>Flavobacteriia</taxon>
        <taxon>Flavobacteriales</taxon>
        <taxon>Flavobacteriaceae</taxon>
        <taxon>Neotamlana</taxon>
    </lineage>
</organism>
<protein>
    <recommendedName>
        <fullName evidence="3">Permuted papain-like amidase YaeF/Yiix C92 family enzyme</fullName>
    </recommendedName>
</protein>
<dbReference type="EMBL" id="JAJAPW010000004">
    <property type="protein sequence ID" value="MCB4799387.1"/>
    <property type="molecule type" value="Genomic_DNA"/>
</dbReference>
<dbReference type="SUPFAM" id="SSF54001">
    <property type="entry name" value="Cysteine proteinases"/>
    <property type="match status" value="1"/>
</dbReference>
<sequence>MYIINFSKLRVGDILLTRKHDRECELIRKSTKSDYSHAILYVGVGSGIESNGLGVQSINTARTIYKFPNDVQILRYNKSNFESIIEDVINFARQKIGTEYSTKEARLSRLEETIQAKETNRQFCTRFVAQSYKNAGIKVVPNPDYCSPKELIESDFFDLIDSCLEKGTKEQIDYANEKDNPISQQTDITNDIFEFARSISNTDIQTFEQLSKYVLENRTKEPEITEFIRNSGYLTMWKKDIKRNPWYYDYQKAIEHYKCSEERKGNGKFFSDTEEYTRHRFLVSLDAMKFGYSFYEQDFFKDQIELCEKLIELSKQREYVGNKLLSE</sequence>
<evidence type="ECO:0008006" key="3">
    <source>
        <dbReference type="Google" id="ProtNLM"/>
    </source>
</evidence>
<dbReference type="InterPro" id="IPR038765">
    <property type="entry name" value="Papain-like_cys_pep_sf"/>
</dbReference>
<evidence type="ECO:0000313" key="2">
    <source>
        <dbReference type="Proteomes" id="UP001139199"/>
    </source>
</evidence>